<comment type="caution">
    <text evidence="1">The sequence shown here is derived from an EMBL/GenBank/DDBJ whole genome shotgun (WGS) entry which is preliminary data.</text>
</comment>
<reference evidence="2" key="1">
    <citation type="journal article" date="2023" name="Front. Plant Sci.">
        <title>Chromosomal-level genome assembly of Melastoma candidum provides insights into trichome evolution.</title>
        <authorList>
            <person name="Zhong Y."/>
            <person name="Wu W."/>
            <person name="Sun C."/>
            <person name="Zou P."/>
            <person name="Liu Y."/>
            <person name="Dai S."/>
            <person name="Zhou R."/>
        </authorList>
    </citation>
    <scope>NUCLEOTIDE SEQUENCE [LARGE SCALE GENOMIC DNA]</scope>
</reference>
<sequence>MTTPQSGLLDSSDFRNRDRDPSPDLVVPLVADDHAVTAPEAENDDEDDGFRTPTSSEHKIPVLTECPPAPAPKRPEELTPNTRRKRRRPSPSSRLEEDECETVKVIDLLPEEVESFFKLRSQDDATAEQGNKTNKRARIEDDDDHHHHRDGNPCL</sequence>
<proteinExistence type="predicted"/>
<accession>A0ACB9N7G4</accession>
<dbReference type="EMBL" id="CM042887">
    <property type="protein sequence ID" value="KAI4331714.1"/>
    <property type="molecule type" value="Genomic_DNA"/>
</dbReference>
<name>A0ACB9N7G4_9MYRT</name>
<protein>
    <submittedName>
        <fullName evidence="1">Uncharacterized protein</fullName>
    </submittedName>
</protein>
<dbReference type="Proteomes" id="UP001057402">
    <property type="component" value="Chromosome 8"/>
</dbReference>
<evidence type="ECO:0000313" key="1">
    <source>
        <dbReference type="EMBL" id="KAI4331714.1"/>
    </source>
</evidence>
<organism evidence="1 2">
    <name type="scientific">Melastoma candidum</name>
    <dbReference type="NCBI Taxonomy" id="119954"/>
    <lineage>
        <taxon>Eukaryota</taxon>
        <taxon>Viridiplantae</taxon>
        <taxon>Streptophyta</taxon>
        <taxon>Embryophyta</taxon>
        <taxon>Tracheophyta</taxon>
        <taxon>Spermatophyta</taxon>
        <taxon>Magnoliopsida</taxon>
        <taxon>eudicotyledons</taxon>
        <taxon>Gunneridae</taxon>
        <taxon>Pentapetalae</taxon>
        <taxon>rosids</taxon>
        <taxon>malvids</taxon>
        <taxon>Myrtales</taxon>
        <taxon>Melastomataceae</taxon>
        <taxon>Melastomatoideae</taxon>
        <taxon>Melastomateae</taxon>
        <taxon>Melastoma</taxon>
    </lineage>
</organism>
<keyword evidence="2" id="KW-1185">Reference proteome</keyword>
<gene>
    <name evidence="1" type="ORF">MLD38_029870</name>
</gene>
<evidence type="ECO:0000313" key="2">
    <source>
        <dbReference type="Proteomes" id="UP001057402"/>
    </source>
</evidence>